<dbReference type="FunFam" id="3.30.830.10:FF:000031">
    <property type="entry name" value="Putative zinc metalloprotease"/>
    <property type="match status" value="1"/>
</dbReference>
<dbReference type="GO" id="GO:0046872">
    <property type="term" value="F:metal ion binding"/>
    <property type="evidence" value="ECO:0007669"/>
    <property type="project" value="InterPro"/>
</dbReference>
<protein>
    <recommendedName>
        <fullName evidence="2">Peptidase M16C associated domain-containing protein</fullName>
    </recommendedName>
</protein>
<feature type="domain" description="Peptidase M16C associated" evidence="2">
    <location>
        <begin position="303"/>
        <end position="557"/>
    </location>
</feature>
<dbReference type="InterPro" id="IPR011249">
    <property type="entry name" value="Metalloenz_LuxS/M16"/>
</dbReference>
<name>A0AAW2YRC3_9EUKA</name>
<evidence type="ECO:0000313" key="4">
    <source>
        <dbReference type="Proteomes" id="UP001431209"/>
    </source>
</evidence>
<dbReference type="SUPFAM" id="SSF63411">
    <property type="entry name" value="LuxS/MPP-like metallohydrolase"/>
    <property type="match status" value="4"/>
</dbReference>
<dbReference type="GO" id="GO:0006508">
    <property type="term" value="P:proteolysis"/>
    <property type="evidence" value="ECO:0007669"/>
    <property type="project" value="InterPro"/>
</dbReference>
<reference evidence="3 4" key="1">
    <citation type="submission" date="2024-03" db="EMBL/GenBank/DDBJ databases">
        <title>The Acrasis kona genome and developmental transcriptomes reveal deep origins of eukaryotic multicellular pathways.</title>
        <authorList>
            <person name="Sheikh S."/>
            <person name="Fu C.-J."/>
            <person name="Brown M.W."/>
            <person name="Baldauf S.L."/>
        </authorList>
    </citation>
    <scope>NUCLEOTIDE SEQUENCE [LARGE SCALE GENOMIC DNA]</scope>
    <source>
        <strain evidence="3 4">ATCC MYA-3509</strain>
    </source>
</reference>
<evidence type="ECO:0000259" key="2">
    <source>
        <dbReference type="SMART" id="SM01264"/>
    </source>
</evidence>
<dbReference type="Pfam" id="PF05193">
    <property type="entry name" value="Peptidase_M16_C"/>
    <property type="match status" value="1"/>
</dbReference>
<dbReference type="InterPro" id="IPR013578">
    <property type="entry name" value="Peptidase_M16C_assoc"/>
</dbReference>
<dbReference type="SMART" id="SM01264">
    <property type="entry name" value="M16C_associated"/>
    <property type="match status" value="1"/>
</dbReference>
<dbReference type="EMBL" id="JAOPGA020000608">
    <property type="protein sequence ID" value="KAL0479928.1"/>
    <property type="molecule type" value="Genomic_DNA"/>
</dbReference>
<dbReference type="PANTHER" id="PTHR43016:SF16">
    <property type="entry name" value="METALLOPROTEASE, PUTATIVE (AFU_ORTHOLOGUE AFUA_4G07610)-RELATED"/>
    <property type="match status" value="1"/>
</dbReference>
<proteinExistence type="predicted"/>
<accession>A0AAW2YRC3</accession>
<keyword evidence="4" id="KW-1185">Reference proteome</keyword>
<dbReference type="Gene3D" id="3.30.830.10">
    <property type="entry name" value="Metalloenzyme, LuxS/M16 peptidase-like"/>
    <property type="match status" value="4"/>
</dbReference>
<dbReference type="AlphaFoldDB" id="A0AAW2YRC3"/>
<dbReference type="Proteomes" id="UP001431209">
    <property type="component" value="Unassembled WGS sequence"/>
</dbReference>
<feature type="region of interest" description="Disordered" evidence="1">
    <location>
        <begin position="581"/>
        <end position="601"/>
    </location>
</feature>
<evidence type="ECO:0000313" key="3">
    <source>
        <dbReference type="EMBL" id="KAL0479928.1"/>
    </source>
</evidence>
<dbReference type="PANTHER" id="PTHR43016">
    <property type="entry name" value="PRESEQUENCE PROTEASE"/>
    <property type="match status" value="1"/>
</dbReference>
<evidence type="ECO:0000256" key="1">
    <source>
        <dbReference type="SAM" id="MobiDB-lite"/>
    </source>
</evidence>
<dbReference type="InterPro" id="IPR007863">
    <property type="entry name" value="Peptidase_M16_C"/>
</dbReference>
<gene>
    <name evidence="3" type="ORF">AKO1_000675</name>
</gene>
<comment type="caution">
    <text evidence="3">The sequence shown here is derived from an EMBL/GenBank/DDBJ whole genome shotgun (WGS) entry which is preliminary data.</text>
</comment>
<organism evidence="3 4">
    <name type="scientific">Acrasis kona</name>
    <dbReference type="NCBI Taxonomy" id="1008807"/>
    <lineage>
        <taxon>Eukaryota</taxon>
        <taxon>Discoba</taxon>
        <taxon>Heterolobosea</taxon>
        <taxon>Tetramitia</taxon>
        <taxon>Eutetramitia</taxon>
        <taxon>Acrasidae</taxon>
        <taxon>Acrasis</taxon>
    </lineage>
</organism>
<sequence>MQGSENSAGSLSHDAMMKRLYEGSGYSYNTGGKVSNIRELTVEKVREYHKSYYRSDNVIIIITGSIKPESVIDSLQLMEDKIVDRINNKGYNSQPHPKPFHQPIKPLRESVKTEVKFPCDDEDGGGSVLISWKSCEWSNLLDRRALSVLWSYLAESSSSPTYKHFVEVEDPLCTEIYYDFLDHSQCGHEVEFDDVPTEKIQTVKNKFFDLINQLLKEGIDMDRIKTMIQRRRVKHVNVMENNPHGHFLEALIGSFLYSKSSNDIIQLINVPHHLDELSTKDQSFWNSLLQKYILQEPHVCIEAIPSPELAEQSEQEEKKRIEQRKTQIGSEGLQELNQLLKRNQDLNNVPIPDSILTRFPIPDVTKIEFFKTFTCTNHHHQDSNHDSKLSNHTKCNSSRLPFLIQFNHFDSQFVKIQILADSHHLTARQKLYLPLFTECMFKVPLQRPNQQETSYKQVLQMLDEHVIEYFNCIGYLNGGRYSAGDYSQFIKTSIKVESQKYEMGVRMMSDFLFHTKFTKKRVKMAAQNLMNGISSTKRDAEYIASEALNVINFEKNGNYQSCTCFVQESFLAQVIKNLDSDQDDGDDDDDDQDCDDDDGDDSNLVIRELIELRSALMRPERFMVHVTSDAYSHSDPIQPWYDFVKSHSNQDHAATTITTPTIQRYLVDHVRSNNISFGIKSTDSGYLYQTCKGLSGFDDSDHAALAVLIEYLTGFEGPFWTAIRGKGLSYNFNMSSNRGQGLLYFDLTDSGDVVNAYAEADRIVKSYQNQDLKFDQIMLEASISGAIYALISSEQTKSMSAGMQFVFMMQGVGNDYHQKKLLSKIAAVTQQDVIRVLHKYVVKLFDPEQCNTVLVTNASKVKKVSEQLGLVSNKVIKISNVNQFFAK</sequence>